<keyword evidence="3" id="KW-0238">DNA-binding</keyword>
<keyword evidence="4" id="KW-0804">Transcription</keyword>
<evidence type="ECO:0000259" key="5">
    <source>
        <dbReference type="Pfam" id="PF13693"/>
    </source>
</evidence>
<sequence>MKKGGWQPADIITGLKKQGTSLSVFSRESGLASCMLNNALHRPWPNGERLIATTLSCEPCEIWPSRYLK</sequence>
<evidence type="ECO:0000313" key="7">
    <source>
        <dbReference type="Proteomes" id="UP000023464"/>
    </source>
</evidence>
<comment type="caution">
    <text evidence="6">The sequence shown here is derived from an EMBL/GenBank/DDBJ whole genome shotgun (WGS) entry which is preliminary data.</text>
</comment>
<dbReference type="InterPro" id="IPR038722">
    <property type="entry name" value="Ner_HTH_dom"/>
</dbReference>
<evidence type="ECO:0000256" key="1">
    <source>
        <dbReference type="ARBA" id="ARBA00006157"/>
    </source>
</evidence>
<name>A0A022PDL1_9GAMM</name>
<keyword evidence="7" id="KW-1185">Reference proteome</keyword>
<evidence type="ECO:0000256" key="4">
    <source>
        <dbReference type="ARBA" id="ARBA00023163"/>
    </source>
</evidence>
<keyword evidence="2" id="KW-0805">Transcription regulation</keyword>
<accession>A0A022PDL1</accession>
<dbReference type="AlphaFoldDB" id="A0A022PDL1"/>
<evidence type="ECO:0000256" key="2">
    <source>
        <dbReference type="ARBA" id="ARBA00023015"/>
    </source>
</evidence>
<organism evidence="6 7">
    <name type="scientific">Photorhabdus aegyptia</name>
    <dbReference type="NCBI Taxonomy" id="2805098"/>
    <lineage>
        <taxon>Bacteria</taxon>
        <taxon>Pseudomonadati</taxon>
        <taxon>Pseudomonadota</taxon>
        <taxon>Gammaproteobacteria</taxon>
        <taxon>Enterobacterales</taxon>
        <taxon>Morganellaceae</taxon>
        <taxon>Photorhabdus</taxon>
    </lineage>
</organism>
<feature type="domain" description="Ner winged helix-turn-helix DNA-binding" evidence="5">
    <location>
        <begin position="6"/>
        <end position="68"/>
    </location>
</feature>
<evidence type="ECO:0000256" key="3">
    <source>
        <dbReference type="ARBA" id="ARBA00023125"/>
    </source>
</evidence>
<dbReference type="Gene3D" id="1.10.260.40">
    <property type="entry name" value="lambda repressor-like DNA-binding domains"/>
    <property type="match status" value="1"/>
</dbReference>
<dbReference type="GO" id="GO:0003677">
    <property type="term" value="F:DNA binding"/>
    <property type="evidence" value="ECO:0007669"/>
    <property type="project" value="UniProtKB-KW"/>
</dbReference>
<reference evidence="6 7" key="1">
    <citation type="submission" date="2014-03" db="EMBL/GenBank/DDBJ databases">
        <title>Draft Genome of Photorhabdus luminescens BA1, an Egyptian Isolate.</title>
        <authorList>
            <person name="Ghazal S."/>
            <person name="Hurst S.G.IV."/>
            <person name="Morris K."/>
            <person name="Thomas K."/>
            <person name="Tisa L.S."/>
        </authorList>
    </citation>
    <scope>NUCLEOTIDE SEQUENCE [LARGE SCALE GENOMIC DNA]</scope>
    <source>
        <strain evidence="6 7">BA1</strain>
    </source>
</reference>
<proteinExistence type="inferred from homology"/>
<evidence type="ECO:0000313" key="6">
    <source>
        <dbReference type="EMBL" id="EYU13634.1"/>
    </source>
</evidence>
<dbReference type="InterPro" id="IPR010982">
    <property type="entry name" value="Lambda_DNA-bd_dom_sf"/>
</dbReference>
<dbReference type="EMBL" id="JFGV01000076">
    <property type="protein sequence ID" value="EYU13634.1"/>
    <property type="molecule type" value="Genomic_DNA"/>
</dbReference>
<dbReference type="Pfam" id="PF13693">
    <property type="entry name" value="HTH_35"/>
    <property type="match status" value="1"/>
</dbReference>
<dbReference type="RefSeq" id="WP_036782238.1">
    <property type="nucleotide sequence ID" value="NZ_CAWLTM010000039.1"/>
</dbReference>
<comment type="similarity">
    <text evidence="1">Belongs to the ner transcriptional regulatory family.</text>
</comment>
<dbReference type="SUPFAM" id="SSF47413">
    <property type="entry name" value="lambda repressor-like DNA-binding domains"/>
    <property type="match status" value="1"/>
</dbReference>
<protein>
    <submittedName>
        <fullName evidence="6">Transcriptional regulator, Nlp family</fullName>
    </submittedName>
</protein>
<gene>
    <name evidence="6" type="ORF">BA1DRAFT_03879</name>
</gene>
<dbReference type="Proteomes" id="UP000023464">
    <property type="component" value="Unassembled WGS sequence"/>
</dbReference>